<accession>A0ABD6DEP4</accession>
<comment type="caution">
    <text evidence="1">The sequence shown here is derived from an EMBL/GenBank/DDBJ whole genome shotgun (WGS) entry which is preliminary data.</text>
</comment>
<organism evidence="1 2">
    <name type="scientific">Haloarchaeobius litoreus</name>
    <dbReference type="NCBI Taxonomy" id="755306"/>
    <lineage>
        <taxon>Archaea</taxon>
        <taxon>Methanobacteriati</taxon>
        <taxon>Methanobacteriota</taxon>
        <taxon>Stenosarchaea group</taxon>
        <taxon>Halobacteria</taxon>
        <taxon>Halobacteriales</taxon>
        <taxon>Halorubellaceae</taxon>
        <taxon>Haloarchaeobius</taxon>
    </lineage>
</organism>
<dbReference type="Proteomes" id="UP001597034">
    <property type="component" value="Unassembled WGS sequence"/>
</dbReference>
<dbReference type="Pfam" id="PF23954">
    <property type="entry name" value="DUF7283"/>
    <property type="match status" value="1"/>
</dbReference>
<reference evidence="1 2" key="1">
    <citation type="journal article" date="2019" name="Int. J. Syst. Evol. Microbiol.">
        <title>The Global Catalogue of Microorganisms (GCM) 10K type strain sequencing project: providing services to taxonomists for standard genome sequencing and annotation.</title>
        <authorList>
            <consortium name="The Broad Institute Genomics Platform"/>
            <consortium name="The Broad Institute Genome Sequencing Center for Infectious Disease"/>
            <person name="Wu L."/>
            <person name="Ma J."/>
        </authorList>
    </citation>
    <scope>NUCLEOTIDE SEQUENCE [LARGE SCALE GENOMIC DNA]</scope>
    <source>
        <strain evidence="1 2">CGMCC 1.10390</strain>
    </source>
</reference>
<sequence length="158" mass="16506">MFDAPPDAWYTWVAVALASVAVAGVATELPSQPAPDAPAAADTVDAVAGSTYASAAEHPLDADAVRLRPHRLALRTDGETSHATFAFGPVVPVGDGTALARVARGVPPGRAFDSLAAFREAVEAARERAVDADWRPAADRLVVRHLEWGDMDVTLVDA</sequence>
<dbReference type="InterPro" id="IPR055707">
    <property type="entry name" value="DUF7283"/>
</dbReference>
<evidence type="ECO:0000313" key="1">
    <source>
        <dbReference type="EMBL" id="MFD1644779.1"/>
    </source>
</evidence>
<keyword evidence="2" id="KW-1185">Reference proteome</keyword>
<dbReference type="RefSeq" id="WP_256400028.1">
    <property type="nucleotide sequence ID" value="NZ_JANHJR010000002.1"/>
</dbReference>
<proteinExistence type="predicted"/>
<name>A0ABD6DEP4_9EURY</name>
<protein>
    <submittedName>
        <fullName evidence="1">Uncharacterized protein</fullName>
    </submittedName>
</protein>
<dbReference type="AlphaFoldDB" id="A0ABD6DEP4"/>
<dbReference type="EMBL" id="JBHUDO010000001">
    <property type="protein sequence ID" value="MFD1644779.1"/>
    <property type="molecule type" value="Genomic_DNA"/>
</dbReference>
<evidence type="ECO:0000313" key="2">
    <source>
        <dbReference type="Proteomes" id="UP001597034"/>
    </source>
</evidence>
<gene>
    <name evidence="1" type="ORF">ACFSBL_03695</name>
</gene>